<dbReference type="GeneID" id="82876745"/>
<dbReference type="PANTHER" id="PTHR34297">
    <property type="entry name" value="HYPOTHETICAL CYTOSOLIC PROTEIN-RELATED"/>
    <property type="match status" value="1"/>
</dbReference>
<dbReference type="Pfam" id="PF03780">
    <property type="entry name" value="Asp23"/>
    <property type="match status" value="1"/>
</dbReference>
<feature type="compositionally biased region" description="Polar residues" evidence="2">
    <location>
        <begin position="171"/>
        <end position="187"/>
    </location>
</feature>
<sequence length="187" mass="19585">MADNNNDNNFFGEENPTPKTVAGATGAATTDAVETPRKVNENLETEFGTTTIDNAVVSKIAGIAAREVSGVAALGGGGARLVGTIRESFGGNEDVRQGVSVTVAEGVASIEVAIIAEYGVAIHELAEAIRRNTINAIERMTGLEVDRVDVVVHDVKLPNEKVEDSQDESENNNAAVASQQTPAINHF</sequence>
<dbReference type="RefSeq" id="WP_006823220.1">
    <property type="nucleotide sequence ID" value="NZ_CP004350.1"/>
</dbReference>
<dbReference type="EMBL" id="CP004350">
    <property type="protein sequence ID" value="AHI19135.1"/>
    <property type="molecule type" value="Genomic_DNA"/>
</dbReference>
<feature type="region of interest" description="Disordered" evidence="2">
    <location>
        <begin position="1"/>
        <end position="32"/>
    </location>
</feature>
<dbReference type="InterPro" id="IPR005531">
    <property type="entry name" value="Asp23"/>
</dbReference>
<evidence type="ECO:0000313" key="4">
    <source>
        <dbReference type="Proteomes" id="UP000019226"/>
    </source>
</evidence>
<gene>
    <name evidence="3" type="ORF">CCASEI_02760</name>
</gene>
<accession>A0ABN4C9J3</accession>
<comment type="similarity">
    <text evidence="1">Belongs to the asp23 family.</text>
</comment>
<evidence type="ECO:0008006" key="5">
    <source>
        <dbReference type="Google" id="ProtNLM"/>
    </source>
</evidence>
<feature type="region of interest" description="Disordered" evidence="2">
    <location>
        <begin position="159"/>
        <end position="187"/>
    </location>
</feature>
<name>A0ABN4C9J3_9CORY</name>
<evidence type="ECO:0000256" key="2">
    <source>
        <dbReference type="SAM" id="MobiDB-lite"/>
    </source>
</evidence>
<reference evidence="4" key="1">
    <citation type="submission" date="2013-02" db="EMBL/GenBank/DDBJ databases">
        <title>The complete genome sequence of Corynebacterium casei LMG S-19264 (=DSM 44701).</title>
        <authorList>
            <person name="Ruckert C."/>
            <person name="Albersmeier A."/>
            <person name="Kalinowski J."/>
        </authorList>
    </citation>
    <scope>NUCLEOTIDE SEQUENCE [LARGE SCALE GENOMIC DNA]</scope>
    <source>
        <strain evidence="4">LMG S-19264</strain>
    </source>
</reference>
<keyword evidence="4" id="KW-1185">Reference proteome</keyword>
<dbReference type="Proteomes" id="UP000019226">
    <property type="component" value="Chromosome"/>
</dbReference>
<organism evidence="3 4">
    <name type="scientific">Corynebacterium casei LMG S-19264</name>
    <dbReference type="NCBI Taxonomy" id="1285583"/>
    <lineage>
        <taxon>Bacteria</taxon>
        <taxon>Bacillati</taxon>
        <taxon>Actinomycetota</taxon>
        <taxon>Actinomycetes</taxon>
        <taxon>Mycobacteriales</taxon>
        <taxon>Corynebacteriaceae</taxon>
        <taxon>Corynebacterium</taxon>
    </lineage>
</organism>
<proteinExistence type="inferred from homology"/>
<evidence type="ECO:0000256" key="1">
    <source>
        <dbReference type="ARBA" id="ARBA00005721"/>
    </source>
</evidence>
<evidence type="ECO:0000313" key="3">
    <source>
        <dbReference type="EMBL" id="AHI19135.1"/>
    </source>
</evidence>
<dbReference type="PANTHER" id="PTHR34297:SF3">
    <property type="entry name" value="ALKALINE SHOCK PROTEIN 23"/>
    <property type="match status" value="1"/>
</dbReference>
<protein>
    <recommendedName>
        <fullName evidence="5">Alkaline shock protein 23</fullName>
    </recommendedName>
</protein>